<reference evidence="1 2" key="1">
    <citation type="submission" date="2016-10" db="EMBL/GenBank/DDBJ databases">
        <title>The High Quality Genome of Vibrio splendidus K08M4.</title>
        <authorList>
            <person name="Wendling C."/>
            <person name="Chibani C.M."/>
            <person name="Hertel R."/>
            <person name="Sproer C."/>
            <person name="Bunk B."/>
            <person name="Overmann J."/>
            <person name="Roth O."/>
            <person name="Liesegang H."/>
        </authorList>
    </citation>
    <scope>NUCLEOTIDE SEQUENCE [LARGE SCALE GENOMIC DNA]</scope>
    <source>
        <strain evidence="1 2">K08M4</strain>
    </source>
</reference>
<protein>
    <submittedName>
        <fullName evidence="1">Uncharacterized protein</fullName>
    </submittedName>
</protein>
<organism evidence="1 2">
    <name type="scientific">Vibrio syngnathi</name>
    <dbReference type="NCBI Taxonomy" id="3034029"/>
    <lineage>
        <taxon>Bacteria</taxon>
        <taxon>Pseudomonadati</taxon>
        <taxon>Pseudomonadota</taxon>
        <taxon>Gammaproteobacteria</taxon>
        <taxon>Vibrionales</taxon>
        <taxon>Vibrionaceae</taxon>
        <taxon>Vibrio</taxon>
    </lineage>
</organism>
<gene>
    <name evidence="1" type="ORF">K08M4_39770</name>
</gene>
<name>A0AA34XQU8_9VIBR</name>
<dbReference type="EMBL" id="CP017917">
    <property type="protein sequence ID" value="ARP40638.1"/>
    <property type="molecule type" value="Genomic_DNA"/>
</dbReference>
<proteinExistence type="predicted"/>
<sequence length="300" mass="32447">MWKQSPLSWPRSSQAIQTSAEQITDQVGTKMNEAVSRLTNLESDASYGRHSLSEDANAIIGLRGDLESLLRTGTVLTATPYQFQVGTKLDSGCYLNPQAAVKVLSGKLRDHADKYRPLLKIEGGNLHCIVLMVTASQLAQFANQLADLVSVFPLPDWCQVARQTQALVTNETDKLHQPAAIAQPRFKPMAKLNANPLQGALHWQGAQIATLESLADDANHVIGKLQALAAKRATRLGDVKAQINALKNLKGSVYALSVTGSAESIAMQIGQAGAPNNHQFTVASLLLSHEPMTFFEELLC</sequence>
<accession>A0AA34XQU8</accession>
<evidence type="ECO:0000313" key="2">
    <source>
        <dbReference type="Proteomes" id="UP000194136"/>
    </source>
</evidence>
<dbReference type="AlphaFoldDB" id="A0AA34XQU8"/>
<dbReference type="Proteomes" id="UP000194136">
    <property type="component" value="Chromosome 2"/>
</dbReference>
<dbReference type="KEGG" id="vsy:K08M4_39770"/>
<dbReference type="RefSeq" id="WP_086051170.1">
    <property type="nucleotide sequence ID" value="NZ_CP017917.1"/>
</dbReference>
<keyword evidence="2" id="KW-1185">Reference proteome</keyword>
<evidence type="ECO:0000313" key="1">
    <source>
        <dbReference type="EMBL" id="ARP40638.1"/>
    </source>
</evidence>